<dbReference type="InterPro" id="IPR002164">
    <property type="entry name" value="NAP_family"/>
</dbReference>
<dbReference type="EnsemblMetazoa" id="SSS_9169s_mrna">
    <property type="protein sequence ID" value="KAF7492962.1"/>
    <property type="gene ID" value="SSS_9169"/>
</dbReference>
<dbReference type="InterPro" id="IPR037231">
    <property type="entry name" value="NAP-like_sf"/>
</dbReference>
<reference evidence="4" key="2">
    <citation type="submission" date="2020-01" db="EMBL/GenBank/DDBJ databases">
        <authorList>
            <person name="Korhonen P.K.K."/>
            <person name="Guangxu M.G."/>
            <person name="Wang T.W."/>
            <person name="Stroehlein A.J.S."/>
            <person name="Young N.D."/>
            <person name="Ang C.-S.A."/>
            <person name="Fernando D.W.F."/>
            <person name="Lu H.L."/>
            <person name="Taylor S.T."/>
            <person name="Ehtesham M.E.M."/>
            <person name="Najaraj S.H.N."/>
            <person name="Harsha G.H.G."/>
            <person name="Madugundu A.M."/>
            <person name="Renuse S.R."/>
            <person name="Holt D.H."/>
            <person name="Pandey A.P."/>
            <person name="Papenfuss A.P."/>
            <person name="Gasser R.B.G."/>
            <person name="Fischer K.F."/>
        </authorList>
    </citation>
    <scope>NUCLEOTIDE SEQUENCE</scope>
    <source>
        <strain evidence="4">SSS_KF_BRIS2020</strain>
    </source>
</reference>
<evidence type="ECO:0000256" key="3">
    <source>
        <dbReference type="SAM" id="MobiDB-lite"/>
    </source>
</evidence>
<dbReference type="Gene3D" id="1.20.5.1500">
    <property type="match status" value="1"/>
</dbReference>
<reference evidence="6" key="1">
    <citation type="journal article" date="2020" name="PLoS Negl. Trop. Dis.">
        <title>High-quality nuclear genome for Sarcoptes scabiei-A critical resource for a neglected parasite.</title>
        <authorList>
            <person name="Korhonen P.K."/>
            <person name="Gasser R.B."/>
            <person name="Ma G."/>
            <person name="Wang T."/>
            <person name="Stroehlein A.J."/>
            <person name="Young N.D."/>
            <person name="Ang C.S."/>
            <person name="Fernando D.D."/>
            <person name="Lu H.C."/>
            <person name="Taylor S."/>
            <person name="Reynolds S.L."/>
            <person name="Mofiz E."/>
            <person name="Najaraj S.H."/>
            <person name="Gowda H."/>
            <person name="Madugundu A."/>
            <person name="Renuse S."/>
            <person name="Holt D."/>
            <person name="Pandey A."/>
            <person name="Papenfuss A.T."/>
            <person name="Fischer K."/>
        </authorList>
    </citation>
    <scope>NUCLEOTIDE SEQUENCE [LARGE SCALE GENOMIC DNA]</scope>
</reference>
<dbReference type="GO" id="GO:0005634">
    <property type="term" value="C:nucleus"/>
    <property type="evidence" value="ECO:0007669"/>
    <property type="project" value="InterPro"/>
</dbReference>
<proteinExistence type="inferred from homology"/>
<name>A0A834RA10_SARSC</name>
<comment type="similarity">
    <text evidence="1 2">Belongs to the nucleosome assembly protein (NAP) family.</text>
</comment>
<sequence length="353" mass="41781">MIAENNDGVDHKEIVIPNTKLVQALKQLSLERIKHEVKMQKEMFQVELQYQNIFKDFDEKRRQIISGEYTPTDDECKYEYADPEEPVVESEEKGISNFWSVIFGNLDILNEMVQESDQELIDLITNIRCVLLSDPMGYRLEFEFAENKFFHNKVLTKAYYFAENYDKTDPLKYDTPYVNRCIGCKIDWKSPEMNITYQKISKKMKHRNSNQIKVVEKMQRSDSFFNFFDPPQATLEDADDETKELLSSDFEIGETFRMNIIPRAIIYYTGEGIEDYSEDEIDEFDEEYDEDEDDDFDEDDIDDEDDDDDNDDADRKDEKNKSSLIKRNKFKGAKNSRRKHSKETSNQNECKTQ</sequence>
<dbReference type="Proteomes" id="UP000070412">
    <property type="component" value="Unassembled WGS sequence"/>
</dbReference>
<dbReference type="EMBL" id="WVUK01000056">
    <property type="protein sequence ID" value="KAF7492962.1"/>
    <property type="molecule type" value="Genomic_DNA"/>
</dbReference>
<dbReference type="OrthoDB" id="27325at2759"/>
<evidence type="ECO:0000256" key="1">
    <source>
        <dbReference type="ARBA" id="ARBA00009947"/>
    </source>
</evidence>
<feature type="compositionally biased region" description="Basic residues" evidence="3">
    <location>
        <begin position="324"/>
        <end position="341"/>
    </location>
</feature>
<dbReference type="SUPFAM" id="SSF143113">
    <property type="entry name" value="NAP-like"/>
    <property type="match status" value="1"/>
</dbReference>
<dbReference type="AlphaFoldDB" id="A0A834RA10"/>
<keyword evidence="6" id="KW-1185">Reference proteome</keyword>
<dbReference type="Gene3D" id="3.30.1120.90">
    <property type="entry name" value="Nucleosome assembly protein"/>
    <property type="match status" value="1"/>
</dbReference>
<accession>A0A834RA10</accession>
<gene>
    <name evidence="4" type="ORF">SSS_9169</name>
</gene>
<protein>
    <submittedName>
        <fullName evidence="4">Nucleosome assembly protein 1-like 4</fullName>
    </submittedName>
</protein>
<dbReference type="GO" id="GO:0006334">
    <property type="term" value="P:nucleosome assembly"/>
    <property type="evidence" value="ECO:0007669"/>
    <property type="project" value="InterPro"/>
</dbReference>
<dbReference type="PANTHER" id="PTHR11875">
    <property type="entry name" value="TESTIS-SPECIFIC Y-ENCODED PROTEIN"/>
    <property type="match status" value="1"/>
</dbReference>
<organism evidence="4">
    <name type="scientific">Sarcoptes scabiei</name>
    <name type="common">Itch mite</name>
    <name type="synonym">Acarus scabiei</name>
    <dbReference type="NCBI Taxonomy" id="52283"/>
    <lineage>
        <taxon>Eukaryota</taxon>
        <taxon>Metazoa</taxon>
        <taxon>Ecdysozoa</taxon>
        <taxon>Arthropoda</taxon>
        <taxon>Chelicerata</taxon>
        <taxon>Arachnida</taxon>
        <taxon>Acari</taxon>
        <taxon>Acariformes</taxon>
        <taxon>Sarcoptiformes</taxon>
        <taxon>Astigmata</taxon>
        <taxon>Psoroptidia</taxon>
        <taxon>Sarcoptoidea</taxon>
        <taxon>Sarcoptidae</taxon>
        <taxon>Sarcoptinae</taxon>
        <taxon>Sarcoptes</taxon>
    </lineage>
</organism>
<feature type="compositionally biased region" description="Acidic residues" evidence="3">
    <location>
        <begin position="284"/>
        <end position="312"/>
    </location>
</feature>
<evidence type="ECO:0000256" key="2">
    <source>
        <dbReference type="RuleBase" id="RU003876"/>
    </source>
</evidence>
<feature type="compositionally biased region" description="Polar residues" evidence="3">
    <location>
        <begin position="344"/>
        <end position="353"/>
    </location>
</feature>
<dbReference type="Pfam" id="PF00956">
    <property type="entry name" value="NAP"/>
    <property type="match status" value="1"/>
</dbReference>
<evidence type="ECO:0000313" key="4">
    <source>
        <dbReference type="EMBL" id="KAF7492962.1"/>
    </source>
</evidence>
<reference evidence="5" key="3">
    <citation type="submission" date="2022-06" db="UniProtKB">
        <authorList>
            <consortium name="EnsemblMetazoa"/>
        </authorList>
    </citation>
    <scope>IDENTIFICATION</scope>
</reference>
<feature type="region of interest" description="Disordered" evidence="3">
    <location>
        <begin position="284"/>
        <end position="353"/>
    </location>
</feature>
<evidence type="ECO:0000313" key="6">
    <source>
        <dbReference type="Proteomes" id="UP000070412"/>
    </source>
</evidence>
<evidence type="ECO:0000313" key="5">
    <source>
        <dbReference type="EnsemblMetazoa" id="KAF7492962.1"/>
    </source>
</evidence>